<feature type="transmembrane region" description="Helical" evidence="3">
    <location>
        <begin position="6"/>
        <end position="23"/>
    </location>
</feature>
<name>A0ABS6E0U7_9FIRM</name>
<dbReference type="CDD" id="cd07385">
    <property type="entry name" value="MPP_YkuE_C"/>
    <property type="match status" value="1"/>
</dbReference>
<evidence type="ECO:0000256" key="2">
    <source>
        <dbReference type="ARBA" id="ARBA00022801"/>
    </source>
</evidence>
<evidence type="ECO:0000259" key="4">
    <source>
        <dbReference type="Pfam" id="PF00149"/>
    </source>
</evidence>
<keyword evidence="3" id="KW-0472">Membrane</keyword>
<proteinExistence type="predicted"/>
<dbReference type="PANTHER" id="PTHR31302:SF31">
    <property type="entry name" value="PHOSPHODIESTERASE YAEI"/>
    <property type="match status" value="1"/>
</dbReference>
<sequence>MGWRKIIISILLLALFLLIYNYIQISKVYINKVKISTKKLNKDIKITQISDYHSNKYINKNKLIKEIIEFNPDIIFLTGDIIDFKTIDIHPTLDFMKEIVKTTPNVYFVSGNHEIRNIFYKEFLKGLKSLGVAVLDNERDIINIEDENLNLAGISFYASKEDYSKVMNNIDTNNYTILLSHSPNRPISYLSGKEDLILSGHTHGGQVRLPLIGAIVAPGQGSFPKYDKGLFQIGETTLYIDSGLGNSVYPIRFLNRVQISNITIESDK</sequence>
<accession>A0ABS6E0U7</accession>
<evidence type="ECO:0000313" key="6">
    <source>
        <dbReference type="Proteomes" id="UP000749471"/>
    </source>
</evidence>
<keyword evidence="3" id="KW-0812">Transmembrane</keyword>
<dbReference type="EMBL" id="JAHLPM010000001">
    <property type="protein sequence ID" value="MBU5436414.1"/>
    <property type="molecule type" value="Genomic_DNA"/>
</dbReference>
<dbReference type="InterPro" id="IPR004843">
    <property type="entry name" value="Calcineurin-like_PHP"/>
</dbReference>
<keyword evidence="3" id="KW-1133">Transmembrane helix</keyword>
<keyword evidence="6" id="KW-1185">Reference proteome</keyword>
<dbReference type="InterPro" id="IPR051158">
    <property type="entry name" value="Metallophosphoesterase_sf"/>
</dbReference>
<evidence type="ECO:0000256" key="1">
    <source>
        <dbReference type="ARBA" id="ARBA00022723"/>
    </source>
</evidence>
<dbReference type="RefSeq" id="WP_216515613.1">
    <property type="nucleotide sequence ID" value="NZ_JAHLPM010000001.1"/>
</dbReference>
<reference evidence="5 6" key="1">
    <citation type="submission" date="2021-06" db="EMBL/GenBank/DDBJ databases">
        <authorList>
            <person name="Sun Q."/>
            <person name="Li D."/>
        </authorList>
    </citation>
    <scope>NUCLEOTIDE SEQUENCE [LARGE SCALE GENOMIC DNA]</scope>
    <source>
        <strain evidence="5 6">MSJ-40</strain>
    </source>
</reference>
<evidence type="ECO:0000256" key="3">
    <source>
        <dbReference type="SAM" id="Phobius"/>
    </source>
</evidence>
<dbReference type="Proteomes" id="UP000749471">
    <property type="component" value="Unassembled WGS sequence"/>
</dbReference>
<feature type="domain" description="Calcineurin-like phosphoesterase" evidence="4">
    <location>
        <begin position="44"/>
        <end position="204"/>
    </location>
</feature>
<dbReference type="Pfam" id="PF00149">
    <property type="entry name" value="Metallophos"/>
    <property type="match status" value="1"/>
</dbReference>
<keyword evidence="1" id="KW-0479">Metal-binding</keyword>
<keyword evidence="2" id="KW-0378">Hydrolase</keyword>
<dbReference type="PANTHER" id="PTHR31302">
    <property type="entry name" value="TRANSMEMBRANE PROTEIN WITH METALLOPHOSPHOESTERASE DOMAIN-RELATED"/>
    <property type="match status" value="1"/>
</dbReference>
<comment type="caution">
    <text evidence="5">The sequence shown here is derived from an EMBL/GenBank/DDBJ whole genome shotgun (WGS) entry which is preliminary data.</text>
</comment>
<organism evidence="5 6">
    <name type="scientific">Tissierella simiarum</name>
    <dbReference type="NCBI Taxonomy" id="2841534"/>
    <lineage>
        <taxon>Bacteria</taxon>
        <taxon>Bacillati</taxon>
        <taxon>Bacillota</taxon>
        <taxon>Tissierellia</taxon>
        <taxon>Tissierellales</taxon>
        <taxon>Tissierellaceae</taxon>
        <taxon>Tissierella</taxon>
    </lineage>
</organism>
<protein>
    <submittedName>
        <fullName evidence="5">Metallophosphoesterase</fullName>
    </submittedName>
</protein>
<evidence type="ECO:0000313" key="5">
    <source>
        <dbReference type="EMBL" id="MBU5436414.1"/>
    </source>
</evidence>
<gene>
    <name evidence="5" type="ORF">KQI42_00230</name>
</gene>